<gene>
    <name evidence="2" type="ORF">L227DRAFT_579832</name>
</gene>
<feature type="region of interest" description="Disordered" evidence="1">
    <location>
        <begin position="472"/>
        <end position="497"/>
    </location>
</feature>
<feature type="region of interest" description="Disordered" evidence="1">
    <location>
        <begin position="68"/>
        <end position="117"/>
    </location>
</feature>
<name>A0A5C2RWD6_9APHY</name>
<dbReference type="AlphaFoldDB" id="A0A5C2RWD6"/>
<dbReference type="Proteomes" id="UP000313359">
    <property type="component" value="Unassembled WGS sequence"/>
</dbReference>
<dbReference type="OrthoDB" id="3147752at2759"/>
<keyword evidence="3" id="KW-1185">Reference proteome</keyword>
<evidence type="ECO:0000313" key="2">
    <source>
        <dbReference type="EMBL" id="RPD55190.1"/>
    </source>
</evidence>
<feature type="compositionally biased region" description="Basic and acidic residues" evidence="1">
    <location>
        <begin position="68"/>
        <end position="83"/>
    </location>
</feature>
<accession>A0A5C2RWD6</accession>
<evidence type="ECO:0000256" key="1">
    <source>
        <dbReference type="SAM" id="MobiDB-lite"/>
    </source>
</evidence>
<reference evidence="2" key="1">
    <citation type="journal article" date="2018" name="Genome Biol. Evol.">
        <title>Genomics and development of Lentinus tigrinus, a white-rot wood-decaying mushroom with dimorphic fruiting bodies.</title>
        <authorList>
            <person name="Wu B."/>
            <person name="Xu Z."/>
            <person name="Knudson A."/>
            <person name="Carlson A."/>
            <person name="Chen N."/>
            <person name="Kovaka S."/>
            <person name="LaButti K."/>
            <person name="Lipzen A."/>
            <person name="Pennachio C."/>
            <person name="Riley R."/>
            <person name="Schakwitz W."/>
            <person name="Umezawa K."/>
            <person name="Ohm R.A."/>
            <person name="Grigoriev I.V."/>
            <person name="Nagy L.G."/>
            <person name="Gibbons J."/>
            <person name="Hibbett D."/>
        </authorList>
    </citation>
    <scope>NUCLEOTIDE SEQUENCE [LARGE SCALE GENOMIC DNA]</scope>
    <source>
        <strain evidence="2">ALCF2SS1-6</strain>
    </source>
</reference>
<feature type="compositionally biased region" description="Basic and acidic residues" evidence="1">
    <location>
        <begin position="482"/>
        <end position="497"/>
    </location>
</feature>
<organism evidence="2 3">
    <name type="scientific">Lentinus tigrinus ALCF2SS1-6</name>
    <dbReference type="NCBI Taxonomy" id="1328759"/>
    <lineage>
        <taxon>Eukaryota</taxon>
        <taxon>Fungi</taxon>
        <taxon>Dikarya</taxon>
        <taxon>Basidiomycota</taxon>
        <taxon>Agaricomycotina</taxon>
        <taxon>Agaricomycetes</taxon>
        <taxon>Polyporales</taxon>
        <taxon>Polyporaceae</taxon>
        <taxon>Lentinus</taxon>
    </lineage>
</organism>
<dbReference type="STRING" id="1328759.A0A5C2RWD6"/>
<sequence length="497" mass="56554">MNFVLDCLHITYGYYMAAVSKRHRSSDPLTSAREHLHEEQRSPLVPALSIEDAKRKIDSLKSELQDRDTELEKCQERERETRRMVSTLKSQLEDRDTELEKHRERESALESEVRDVATRRKEERESFKTHVAQLESHVQQQQSHARQLEHALSLAHRQLRDASVLLETRSAELREAQAYLTKVDDVPDREVQRILENLNSRIFQTAASASDAFQGRYRTARGADADQACSELERSSLLSPKLVVAIRSVNHEGDSVLVQTALQAAMVAYTKWLCATWDFRLEDRQSLLEHIYRLIRKCEPQSVAGRWRAMARVHVKQLLPGEVECQTIATDALAEHITNILVACGTTGVPQELLEEVKSAFSDALHEITGLALEFQRVTGERIVSRECFAVVGQNGDMFDPDRMNDEWASPKRTRGAVKPHPVLCTTHLGLVREENRMVSTDGADGRWETSSTILLKPKVVLTSMLEELWDEQAETGAPERASTEQDHPLIEDHIMD</sequence>
<proteinExistence type="predicted"/>
<dbReference type="EMBL" id="ML122297">
    <property type="protein sequence ID" value="RPD55190.1"/>
    <property type="molecule type" value="Genomic_DNA"/>
</dbReference>
<dbReference type="Gene3D" id="1.10.287.1490">
    <property type="match status" value="1"/>
</dbReference>
<evidence type="ECO:0000313" key="3">
    <source>
        <dbReference type="Proteomes" id="UP000313359"/>
    </source>
</evidence>
<feature type="compositionally biased region" description="Basic and acidic residues" evidence="1">
    <location>
        <begin position="91"/>
        <end position="117"/>
    </location>
</feature>
<protein>
    <submittedName>
        <fullName evidence="2">Uncharacterized protein</fullName>
    </submittedName>
</protein>